<dbReference type="Pfam" id="PF00955">
    <property type="entry name" value="HCO3_cotransp"/>
    <property type="match status" value="1"/>
</dbReference>
<evidence type="ECO:0000256" key="1">
    <source>
        <dbReference type="ARBA" id="ARBA00004141"/>
    </source>
</evidence>
<dbReference type="AlphaFoldDB" id="E4YIX2"/>
<feature type="transmembrane region" description="Helical" evidence="5">
    <location>
        <begin position="143"/>
        <end position="169"/>
    </location>
</feature>
<evidence type="ECO:0000256" key="2">
    <source>
        <dbReference type="ARBA" id="ARBA00022692"/>
    </source>
</evidence>
<dbReference type="EMBL" id="FN654627">
    <property type="protein sequence ID" value="CBY35433.1"/>
    <property type="molecule type" value="Genomic_DNA"/>
</dbReference>
<keyword evidence="2 5" id="KW-0812">Transmembrane</keyword>
<evidence type="ECO:0000256" key="5">
    <source>
        <dbReference type="SAM" id="Phobius"/>
    </source>
</evidence>
<dbReference type="InterPro" id="IPR003020">
    <property type="entry name" value="HCO3_transpt_euk"/>
</dbReference>
<organism evidence="7">
    <name type="scientific">Oikopleura dioica</name>
    <name type="common">Tunicate</name>
    <dbReference type="NCBI Taxonomy" id="34765"/>
    <lineage>
        <taxon>Eukaryota</taxon>
        <taxon>Metazoa</taxon>
        <taxon>Chordata</taxon>
        <taxon>Tunicata</taxon>
        <taxon>Appendicularia</taxon>
        <taxon>Copelata</taxon>
        <taxon>Oikopleuridae</taxon>
        <taxon>Oikopleura</taxon>
    </lineage>
</organism>
<dbReference type="GO" id="GO:0016323">
    <property type="term" value="C:basolateral plasma membrane"/>
    <property type="evidence" value="ECO:0007669"/>
    <property type="project" value="TreeGrafter"/>
</dbReference>
<dbReference type="GO" id="GO:0050801">
    <property type="term" value="P:monoatomic ion homeostasis"/>
    <property type="evidence" value="ECO:0007669"/>
    <property type="project" value="TreeGrafter"/>
</dbReference>
<feature type="transmembrane region" description="Helical" evidence="5">
    <location>
        <begin position="578"/>
        <end position="595"/>
    </location>
</feature>
<feature type="transmembrane region" description="Helical" evidence="5">
    <location>
        <begin position="100"/>
        <end position="122"/>
    </location>
</feature>
<evidence type="ECO:0000259" key="6">
    <source>
        <dbReference type="Pfam" id="PF00955"/>
    </source>
</evidence>
<feature type="transmembrane region" description="Helical" evidence="5">
    <location>
        <begin position="481"/>
        <end position="498"/>
    </location>
</feature>
<reference evidence="7" key="1">
    <citation type="journal article" date="2010" name="Science">
        <title>Plasticity of animal genome architecture unmasked by rapid evolution of a pelagic tunicate.</title>
        <authorList>
            <person name="Denoeud F."/>
            <person name="Henriet S."/>
            <person name="Mungpakdee S."/>
            <person name="Aury J.M."/>
            <person name="Da Silva C."/>
            <person name="Brinkmann H."/>
            <person name="Mikhaleva J."/>
            <person name="Olsen L.C."/>
            <person name="Jubin C."/>
            <person name="Canestro C."/>
            <person name="Bouquet J.M."/>
            <person name="Danks G."/>
            <person name="Poulain J."/>
            <person name="Campsteijn C."/>
            <person name="Adamski M."/>
            <person name="Cross I."/>
            <person name="Yadetie F."/>
            <person name="Muffato M."/>
            <person name="Louis A."/>
            <person name="Butcher S."/>
            <person name="Tsagkogeorga G."/>
            <person name="Konrad A."/>
            <person name="Singh S."/>
            <person name="Jensen M.F."/>
            <person name="Cong E.H."/>
            <person name="Eikeseth-Otteraa H."/>
            <person name="Noel B."/>
            <person name="Anthouard V."/>
            <person name="Porcel B.M."/>
            <person name="Kachouri-Lafond R."/>
            <person name="Nishino A."/>
            <person name="Ugolini M."/>
            <person name="Chourrout P."/>
            <person name="Nishida H."/>
            <person name="Aasland R."/>
            <person name="Huzurbazar S."/>
            <person name="Westhof E."/>
            <person name="Delsuc F."/>
            <person name="Lehrach H."/>
            <person name="Reinhardt R."/>
            <person name="Weissenbach J."/>
            <person name="Roy S.W."/>
            <person name="Artiguenave F."/>
            <person name="Postlethwait J.H."/>
            <person name="Manak J.R."/>
            <person name="Thompson E.M."/>
            <person name="Jaillon O."/>
            <person name="Du Pasquier L."/>
            <person name="Boudinot P."/>
            <person name="Liberles D.A."/>
            <person name="Volff J.N."/>
            <person name="Philippe H."/>
            <person name="Lenhard B."/>
            <person name="Roest Crollius H."/>
            <person name="Wincker P."/>
            <person name="Chourrout D."/>
        </authorList>
    </citation>
    <scope>NUCLEOTIDE SEQUENCE [LARGE SCALE GENOMIC DNA]</scope>
</reference>
<dbReference type="PRINTS" id="PR01231">
    <property type="entry name" value="HCO3TRNSPORT"/>
</dbReference>
<dbReference type="GO" id="GO:0006820">
    <property type="term" value="P:monoatomic anion transport"/>
    <property type="evidence" value="ECO:0007669"/>
    <property type="project" value="InterPro"/>
</dbReference>
<protein>
    <recommendedName>
        <fullName evidence="6">Bicarbonate transporter-like transmembrane domain-containing protein</fullName>
    </recommendedName>
</protein>
<feature type="transmembrane region" description="Helical" evidence="5">
    <location>
        <begin position="551"/>
        <end position="572"/>
    </location>
</feature>
<dbReference type="PANTHER" id="PTHR11453">
    <property type="entry name" value="ANION EXCHANGE PROTEIN"/>
    <property type="match status" value="1"/>
</dbReference>
<dbReference type="Proteomes" id="UP000011014">
    <property type="component" value="Unassembled WGS sequence"/>
</dbReference>
<feature type="domain" description="Bicarbonate transporter-like transmembrane" evidence="6">
    <location>
        <begin position="69"/>
        <end position="610"/>
    </location>
</feature>
<dbReference type="GO" id="GO:0005452">
    <property type="term" value="F:solute:inorganic anion antiporter activity"/>
    <property type="evidence" value="ECO:0007669"/>
    <property type="project" value="InterPro"/>
</dbReference>
<evidence type="ECO:0000256" key="4">
    <source>
        <dbReference type="ARBA" id="ARBA00023136"/>
    </source>
</evidence>
<feature type="transmembrane region" description="Helical" evidence="5">
    <location>
        <begin position="372"/>
        <end position="396"/>
    </location>
</feature>
<accession>E4YIX2</accession>
<proteinExistence type="predicted"/>
<gene>
    <name evidence="7" type="ORF">GSOID_T00027245001</name>
</gene>
<evidence type="ECO:0000256" key="3">
    <source>
        <dbReference type="ARBA" id="ARBA00022989"/>
    </source>
</evidence>
<keyword evidence="3 5" id="KW-1133">Transmembrane helix</keyword>
<dbReference type="FunFam" id="1.10.287.570:FF:000002">
    <property type="entry name" value="Solute carrier family 4 member 11"/>
    <property type="match status" value="1"/>
</dbReference>
<name>E4YIX2_OIKDI</name>
<sequence>MTKSNYEIGRSLVSFAFQTDLANNLPSEKISMSKMVDDFVAKVRSEEPTEFELPDIPGVEPVPLHHLGRGLWGDIKRRAKWYLSDYVDGLNNMKSVSKSISATVFLFFACLLPSIAFGSLNAGTTRGAITVQKTIIAQSFGGLFFALFSGQPIVILLTTAPLALYISIIQDLADRYEYDFLSFYGAVGIMNVVFILIYVMINLSKLMKFSTRSIEEVFGLFITCAFCKDALKHISEFFEDYYKSPSINITGSSGPANDPNTVQTYCVLNSNGSVPDSCPQIIDSYDLVASRDKALLALILAIATAWFGLQISSFRKSPYLLGWMRELIADYALALSVIVFSIIGSIGFNDIKLEKFAYVPRAEIKLEFTSGIVDLPGSAWAWATLLGFCLSLLFFMDQNISAALVNTPANKLKKGAAYHLDLLVVALINIPLSLFGLPWIHGALPHSPLHARALADVTEKVEEGHVTETVDFVRESRVSGVLAHILIGFSLFAIPTPLTSIPKPVLDGLFLFLGLSGLAGSQLWERMLLIITEQSAYPPNHYIRRVPQKSIHLFTLCQFLMLLVLGIIGFYPYPYLKMVFPIIILLLMPARHFLIPKIVPEKYCQAMDNAE</sequence>
<dbReference type="InterPro" id="IPR011531">
    <property type="entry name" value="HCO3_transpt-like_TM_dom"/>
</dbReference>
<keyword evidence="4 5" id="KW-0472">Membrane</keyword>
<dbReference type="PANTHER" id="PTHR11453:SF127">
    <property type="entry name" value="SOLUTE CARRIER FAMILY 4 MEMBER 11"/>
    <property type="match status" value="1"/>
</dbReference>
<feature type="transmembrane region" description="Helical" evidence="5">
    <location>
        <begin position="510"/>
        <end position="531"/>
    </location>
</feature>
<feature type="transmembrane region" description="Helical" evidence="5">
    <location>
        <begin position="331"/>
        <end position="351"/>
    </location>
</feature>
<comment type="subcellular location">
    <subcellularLocation>
        <location evidence="1">Membrane</location>
        <topology evidence="1">Multi-pass membrane protein</topology>
    </subcellularLocation>
</comment>
<dbReference type="Gene3D" id="1.10.287.570">
    <property type="entry name" value="Helical hairpin bin"/>
    <property type="match status" value="1"/>
</dbReference>
<evidence type="ECO:0000313" key="7">
    <source>
        <dbReference type="EMBL" id="CBY35433.1"/>
    </source>
</evidence>
<feature type="transmembrane region" description="Helical" evidence="5">
    <location>
        <begin position="416"/>
        <end position="440"/>
    </location>
</feature>
<feature type="transmembrane region" description="Helical" evidence="5">
    <location>
        <begin position="181"/>
        <end position="203"/>
    </location>
</feature>
<feature type="transmembrane region" description="Helical" evidence="5">
    <location>
        <begin position="294"/>
        <end position="311"/>
    </location>
</feature>